<evidence type="ECO:0000313" key="2">
    <source>
        <dbReference type="EMBL" id="EOY21561.1"/>
    </source>
</evidence>
<evidence type="ECO:0000313" key="3">
    <source>
        <dbReference type="Proteomes" id="UP000026915"/>
    </source>
</evidence>
<evidence type="ECO:0000259" key="1">
    <source>
        <dbReference type="Pfam" id="PF20167"/>
    </source>
</evidence>
<dbReference type="AlphaFoldDB" id="A0A061FWC1"/>
<dbReference type="InterPro" id="IPR046796">
    <property type="entry name" value="Transposase_32_dom"/>
</dbReference>
<feature type="domain" description="Putative plant transposon protein" evidence="1">
    <location>
        <begin position="3"/>
        <end position="113"/>
    </location>
</feature>
<dbReference type="EMBL" id="CM001881">
    <property type="protein sequence ID" value="EOY21561.1"/>
    <property type="molecule type" value="Genomic_DNA"/>
</dbReference>
<dbReference type="Proteomes" id="UP000026915">
    <property type="component" value="Chromosome 3"/>
</dbReference>
<organism evidence="2 3">
    <name type="scientific">Theobroma cacao</name>
    <name type="common">Cacao</name>
    <name type="synonym">Cocoa</name>
    <dbReference type="NCBI Taxonomy" id="3641"/>
    <lineage>
        <taxon>Eukaryota</taxon>
        <taxon>Viridiplantae</taxon>
        <taxon>Streptophyta</taxon>
        <taxon>Embryophyta</taxon>
        <taxon>Tracheophyta</taxon>
        <taxon>Spermatophyta</taxon>
        <taxon>Magnoliopsida</taxon>
        <taxon>eudicotyledons</taxon>
        <taxon>Gunneridae</taxon>
        <taxon>Pentapetalae</taxon>
        <taxon>rosids</taxon>
        <taxon>malvids</taxon>
        <taxon>Malvales</taxon>
        <taxon>Malvaceae</taxon>
        <taxon>Byttnerioideae</taxon>
        <taxon>Theobroma</taxon>
    </lineage>
</organism>
<dbReference type="InParanoid" id="A0A061FWC1"/>
<reference evidence="2 3" key="1">
    <citation type="journal article" date="2013" name="Genome Biol.">
        <title>The genome sequence of the most widely cultivated cacao type and its use to identify candidate genes regulating pod color.</title>
        <authorList>
            <person name="Motamayor J.C."/>
            <person name="Mockaitis K."/>
            <person name="Schmutz J."/>
            <person name="Haiminen N."/>
            <person name="Iii D.L."/>
            <person name="Cornejo O."/>
            <person name="Findley S.D."/>
            <person name="Zheng P."/>
            <person name="Utro F."/>
            <person name="Royaert S."/>
            <person name="Saski C."/>
            <person name="Jenkins J."/>
            <person name="Podicheti R."/>
            <person name="Zhao M."/>
            <person name="Scheffler B.E."/>
            <person name="Stack J.C."/>
            <person name="Feltus F.A."/>
            <person name="Mustiga G.M."/>
            <person name="Amores F."/>
            <person name="Phillips W."/>
            <person name="Marelli J.P."/>
            <person name="May G.D."/>
            <person name="Shapiro H."/>
            <person name="Ma J."/>
            <person name="Bustamante C.D."/>
            <person name="Schnell R.J."/>
            <person name="Main D."/>
            <person name="Gilbert D."/>
            <person name="Parida L."/>
            <person name="Kuhn D.N."/>
        </authorList>
    </citation>
    <scope>NUCLEOTIDE SEQUENCE [LARGE SCALE GENOMIC DNA]</scope>
    <source>
        <strain evidence="3">cv. Matina 1-6</strain>
    </source>
</reference>
<protein>
    <recommendedName>
        <fullName evidence="1">Putative plant transposon protein domain-containing protein</fullName>
    </recommendedName>
</protein>
<proteinExistence type="predicted"/>
<dbReference type="Gramene" id="EOY21561">
    <property type="protein sequence ID" value="EOY21561"/>
    <property type="gene ID" value="TCM_013376"/>
</dbReference>
<gene>
    <name evidence="2" type="ORF">TCM_013376</name>
</gene>
<dbReference type="Pfam" id="PF20167">
    <property type="entry name" value="Transposase_32"/>
    <property type="match status" value="1"/>
</dbReference>
<sequence length="138" mass="15845">MNGSIDFDEVLGSISILGTEWKVHRGVPILFKANAMDSDYKVWYHFLTTNMRLVKHLSDVTKDRTVLLYSIATKKSIDIGQLIFNNIIMLAQSPHDGLWYPSLIIAFYCQARVVWSTNEELLHPKIPLDGGIINRFYM</sequence>
<dbReference type="OMA" id="IFLYCEM"/>
<accession>A0A061FWC1</accession>
<dbReference type="HOGENOM" id="CLU_144454_0_0_1"/>
<name>A0A061FWC1_THECC</name>
<keyword evidence="3" id="KW-1185">Reference proteome</keyword>